<dbReference type="RefSeq" id="WP_120700536.1">
    <property type="nucleotide sequence ID" value="NZ_RBDX01000014.1"/>
</dbReference>
<dbReference type="InterPro" id="IPR001451">
    <property type="entry name" value="Hexapep"/>
</dbReference>
<dbReference type="OrthoDB" id="9803036at2"/>
<evidence type="ECO:0000313" key="1">
    <source>
        <dbReference type="EMBL" id="RKN07570.1"/>
    </source>
</evidence>
<proteinExistence type="predicted"/>
<evidence type="ECO:0000313" key="3">
    <source>
        <dbReference type="Proteomes" id="UP000268652"/>
    </source>
</evidence>
<dbReference type="EMBL" id="RBDY01000044">
    <property type="protein sequence ID" value="RKN13701.1"/>
    <property type="molecule type" value="Genomic_DNA"/>
</dbReference>
<gene>
    <name evidence="2" type="ORF">D7318_30775</name>
    <name evidence="1" type="ORF">D7319_18055</name>
</gene>
<dbReference type="Pfam" id="PF14602">
    <property type="entry name" value="Hexapep_2"/>
    <property type="match status" value="1"/>
</dbReference>
<evidence type="ECO:0000313" key="2">
    <source>
        <dbReference type="EMBL" id="RKN13701.1"/>
    </source>
</evidence>
<dbReference type="CDD" id="cd04645">
    <property type="entry name" value="LbH_gamma_CA_like"/>
    <property type="match status" value="1"/>
</dbReference>
<dbReference type="Gene3D" id="2.160.10.10">
    <property type="entry name" value="Hexapeptide repeat proteins"/>
    <property type="match status" value="1"/>
</dbReference>
<dbReference type="Proteomes" id="UP000275024">
    <property type="component" value="Unassembled WGS sequence"/>
</dbReference>
<dbReference type="AlphaFoldDB" id="A0A3A9W3Z1"/>
<dbReference type="InterPro" id="IPR050484">
    <property type="entry name" value="Transf_Hexapept/Carb_Anhydrase"/>
</dbReference>
<dbReference type="InterPro" id="IPR047324">
    <property type="entry name" value="LbH_gamma_CA-like"/>
</dbReference>
<name>A0A3A9W3Z1_9ACTN</name>
<dbReference type="InterPro" id="IPR011004">
    <property type="entry name" value="Trimer_LpxA-like_sf"/>
</dbReference>
<dbReference type="PANTHER" id="PTHR13061">
    <property type="entry name" value="DYNACTIN SUBUNIT P25"/>
    <property type="match status" value="1"/>
</dbReference>
<dbReference type="EMBL" id="RBDX01000014">
    <property type="protein sequence ID" value="RKN07570.1"/>
    <property type="molecule type" value="Genomic_DNA"/>
</dbReference>
<dbReference type="SUPFAM" id="SSF51161">
    <property type="entry name" value="Trimeric LpxA-like enzymes"/>
    <property type="match status" value="1"/>
</dbReference>
<accession>A0A3A9W3Z1</accession>
<keyword evidence="3" id="KW-1185">Reference proteome</keyword>
<sequence>MNLLPFDGHHPAIAPGAWLAPGVTLIGAVTVADEASVWFGTVARADTERIEIGRGSNVQDGCVLHADPGFPAVIGARVSVGHRAVVHGSTVEDDALVGMGAVLLNGSRVGAGSLIAAGTVVLEGVQVPPGSLVAGVPGTVRRALTGEEAEKVRANAAHYRDLARRYSHTGG</sequence>
<organism evidence="1 4">
    <name type="scientific">Streptomyces radicis</name>
    <dbReference type="NCBI Taxonomy" id="1750517"/>
    <lineage>
        <taxon>Bacteria</taxon>
        <taxon>Bacillati</taxon>
        <taxon>Actinomycetota</taxon>
        <taxon>Actinomycetes</taxon>
        <taxon>Kitasatosporales</taxon>
        <taxon>Streptomycetaceae</taxon>
        <taxon>Streptomyces</taxon>
    </lineage>
</organism>
<comment type="caution">
    <text evidence="1">The sequence shown here is derived from an EMBL/GenBank/DDBJ whole genome shotgun (WGS) entry which is preliminary data.</text>
</comment>
<protein>
    <submittedName>
        <fullName evidence="1">Gamma carbonic anhydrase family protein</fullName>
    </submittedName>
</protein>
<reference evidence="3 4" key="1">
    <citation type="submission" date="2018-09" db="EMBL/GenBank/DDBJ databases">
        <title>Streptomyces sp. nov. DS1-2, an endophytic actinomycete isolated from roots of Dendrobium scabrilingue.</title>
        <authorList>
            <person name="Kuncharoen N."/>
            <person name="Kudo T."/>
            <person name="Ohkuma M."/>
            <person name="Yuki M."/>
            <person name="Tanasupawat S."/>
        </authorList>
    </citation>
    <scope>NUCLEOTIDE SEQUENCE [LARGE SCALE GENOMIC DNA]</scope>
    <source>
        <strain evidence="1 4">AZ1-7</strain>
        <strain evidence="2 3">DS1-2</strain>
    </source>
</reference>
<dbReference type="PANTHER" id="PTHR13061:SF29">
    <property type="entry name" value="GAMMA CARBONIC ANHYDRASE-LIKE 1, MITOCHONDRIAL-RELATED"/>
    <property type="match status" value="1"/>
</dbReference>
<evidence type="ECO:0000313" key="4">
    <source>
        <dbReference type="Proteomes" id="UP000275024"/>
    </source>
</evidence>
<dbReference type="Proteomes" id="UP000268652">
    <property type="component" value="Unassembled WGS sequence"/>
</dbReference>